<dbReference type="Proteomes" id="UP000320386">
    <property type="component" value="Chromosome"/>
</dbReference>
<reference evidence="6 7" key="1">
    <citation type="submission" date="2019-02" db="EMBL/GenBank/DDBJ databases">
        <title>Deep-cultivation of Planctomycetes and their phenomic and genomic characterization uncovers novel biology.</title>
        <authorList>
            <person name="Wiegand S."/>
            <person name="Jogler M."/>
            <person name="Boedeker C."/>
            <person name="Pinto D."/>
            <person name="Vollmers J."/>
            <person name="Rivas-Marin E."/>
            <person name="Kohn T."/>
            <person name="Peeters S.H."/>
            <person name="Heuer A."/>
            <person name="Rast P."/>
            <person name="Oberbeckmann S."/>
            <person name="Bunk B."/>
            <person name="Jeske O."/>
            <person name="Meyerdierks A."/>
            <person name="Storesund J.E."/>
            <person name="Kallscheuer N."/>
            <person name="Luecker S."/>
            <person name="Lage O.M."/>
            <person name="Pohl T."/>
            <person name="Merkel B.J."/>
            <person name="Hornburger P."/>
            <person name="Mueller R.-W."/>
            <person name="Bruemmer F."/>
            <person name="Labrenz M."/>
            <person name="Spormann A.M."/>
            <person name="Op den Camp H."/>
            <person name="Overmann J."/>
            <person name="Amann R."/>
            <person name="Jetten M.S.M."/>
            <person name="Mascher T."/>
            <person name="Medema M.H."/>
            <person name="Devos D.P."/>
            <person name="Kaster A.-K."/>
            <person name="Ovreas L."/>
            <person name="Rohde M."/>
            <person name="Galperin M.Y."/>
            <person name="Jogler C."/>
        </authorList>
    </citation>
    <scope>NUCLEOTIDE SEQUENCE [LARGE SCALE GENOMIC DNA]</scope>
    <source>
        <strain evidence="6 7">Pan265</strain>
    </source>
</reference>
<dbReference type="EMBL" id="CP036280">
    <property type="protein sequence ID" value="QDU70689.1"/>
    <property type="molecule type" value="Genomic_DNA"/>
</dbReference>
<dbReference type="SUPFAM" id="SSF53822">
    <property type="entry name" value="Periplasmic binding protein-like I"/>
    <property type="match status" value="1"/>
</dbReference>
<dbReference type="SUPFAM" id="SSF47413">
    <property type="entry name" value="lambda repressor-like DNA-binding domains"/>
    <property type="match status" value="1"/>
</dbReference>
<dbReference type="InterPro" id="IPR000843">
    <property type="entry name" value="HTH_LacI"/>
</dbReference>
<name>A0A518BUM5_9BACT</name>
<dbReference type="Gene3D" id="1.10.260.40">
    <property type="entry name" value="lambda repressor-like DNA-binding domains"/>
    <property type="match status" value="1"/>
</dbReference>
<evidence type="ECO:0000313" key="7">
    <source>
        <dbReference type="Proteomes" id="UP000320386"/>
    </source>
</evidence>
<dbReference type="InterPro" id="IPR028082">
    <property type="entry name" value="Peripla_BP_I"/>
</dbReference>
<keyword evidence="3" id="KW-0804">Transcription</keyword>
<gene>
    <name evidence="6" type="primary">rbsR_2</name>
    <name evidence="6" type="ORF">Pan265_05190</name>
</gene>
<proteinExistence type="predicted"/>
<dbReference type="PROSITE" id="PS50932">
    <property type="entry name" value="HTH_LACI_2"/>
    <property type="match status" value="1"/>
</dbReference>
<evidence type="ECO:0000256" key="2">
    <source>
        <dbReference type="ARBA" id="ARBA00023125"/>
    </source>
</evidence>
<dbReference type="InterPro" id="IPR046335">
    <property type="entry name" value="LacI/GalR-like_sensor"/>
</dbReference>
<dbReference type="InterPro" id="IPR001387">
    <property type="entry name" value="Cro/C1-type_HTH"/>
</dbReference>
<organism evidence="6 7">
    <name type="scientific">Mucisphaera calidilacus</name>
    <dbReference type="NCBI Taxonomy" id="2527982"/>
    <lineage>
        <taxon>Bacteria</taxon>
        <taxon>Pseudomonadati</taxon>
        <taxon>Planctomycetota</taxon>
        <taxon>Phycisphaerae</taxon>
        <taxon>Phycisphaerales</taxon>
        <taxon>Phycisphaeraceae</taxon>
        <taxon>Mucisphaera</taxon>
    </lineage>
</organism>
<dbReference type="OrthoDB" id="269117at2"/>
<dbReference type="KEGG" id="mcad:Pan265_05190"/>
<evidence type="ECO:0000259" key="4">
    <source>
        <dbReference type="PROSITE" id="PS50932"/>
    </source>
</evidence>
<dbReference type="CDD" id="cd01392">
    <property type="entry name" value="HTH_LacI"/>
    <property type="match status" value="1"/>
</dbReference>
<evidence type="ECO:0000259" key="5">
    <source>
        <dbReference type="PROSITE" id="PS50943"/>
    </source>
</evidence>
<dbReference type="PANTHER" id="PTHR30146:SF109">
    <property type="entry name" value="HTH-TYPE TRANSCRIPTIONAL REGULATOR GALS"/>
    <property type="match status" value="1"/>
</dbReference>
<evidence type="ECO:0000313" key="6">
    <source>
        <dbReference type="EMBL" id="QDU70689.1"/>
    </source>
</evidence>
<feature type="domain" description="HTH cro/C1-type" evidence="5">
    <location>
        <begin position="1"/>
        <end position="45"/>
    </location>
</feature>
<dbReference type="AlphaFoldDB" id="A0A518BUM5"/>
<dbReference type="InterPro" id="IPR010982">
    <property type="entry name" value="Lambda_DNA-bd_dom_sf"/>
</dbReference>
<evidence type="ECO:0000256" key="1">
    <source>
        <dbReference type="ARBA" id="ARBA00023015"/>
    </source>
</evidence>
<dbReference type="GO" id="GO:0003700">
    <property type="term" value="F:DNA-binding transcription factor activity"/>
    <property type="evidence" value="ECO:0007669"/>
    <property type="project" value="TreeGrafter"/>
</dbReference>
<keyword evidence="2" id="KW-0238">DNA-binding</keyword>
<dbReference type="RefSeq" id="WP_145444842.1">
    <property type="nucleotide sequence ID" value="NZ_CP036280.1"/>
</dbReference>
<dbReference type="GO" id="GO:0000976">
    <property type="term" value="F:transcription cis-regulatory region binding"/>
    <property type="evidence" value="ECO:0007669"/>
    <property type="project" value="TreeGrafter"/>
</dbReference>
<keyword evidence="1" id="KW-0805">Transcription regulation</keyword>
<dbReference type="PROSITE" id="PS50943">
    <property type="entry name" value="HTH_CROC1"/>
    <property type="match status" value="1"/>
</dbReference>
<dbReference type="Gene3D" id="3.40.50.2300">
    <property type="match status" value="2"/>
</dbReference>
<dbReference type="Pfam" id="PF00356">
    <property type="entry name" value="LacI"/>
    <property type="match status" value="1"/>
</dbReference>
<protein>
    <submittedName>
        <fullName evidence="6">Ribose operon repressor</fullName>
    </submittedName>
</protein>
<dbReference type="CDD" id="cd06267">
    <property type="entry name" value="PBP1_LacI_sugar_binding-like"/>
    <property type="match status" value="1"/>
</dbReference>
<dbReference type="SMART" id="SM00354">
    <property type="entry name" value="HTH_LACI"/>
    <property type="match status" value="1"/>
</dbReference>
<feature type="domain" description="HTH lacI-type" evidence="4">
    <location>
        <begin position="1"/>
        <end position="55"/>
    </location>
</feature>
<evidence type="ECO:0000256" key="3">
    <source>
        <dbReference type="ARBA" id="ARBA00023163"/>
    </source>
</evidence>
<dbReference type="PANTHER" id="PTHR30146">
    <property type="entry name" value="LACI-RELATED TRANSCRIPTIONAL REPRESSOR"/>
    <property type="match status" value="1"/>
</dbReference>
<dbReference type="Pfam" id="PF13377">
    <property type="entry name" value="Peripla_BP_3"/>
    <property type="match status" value="1"/>
</dbReference>
<sequence length="333" mass="36318">MSLEQVGKRAGVSIATVSRVLNGTATVSEPTRQRVLEAIKELNYAPSYAARALARHATKTLGVVFPDLDSGFYTEVLKGISAHAGEQDYEVVFAFGHSTTDGVRLVRQYVMERRVDALIVMNLQLPGELLDNLDTTRVPVVLMDRPADNDSGMVVAIDNKTGAYQAMQHLLGPCGVRDVAIITGPKDSTDSRLRISGCRQAAREAGVKLHASSLWHGTFREDSGFDAVRTRLEAGQRMPQAIFALNDRMALGAMDALRVAGLRVPDDVRIVGFDDEPVARHLGLSTVHVPMQEFGAKAVEAAVMQIRGESPPDDWDPIVRTRFVPRRTCGSED</sequence>
<keyword evidence="7" id="KW-1185">Reference proteome</keyword>
<accession>A0A518BUM5</accession>